<evidence type="ECO:0008006" key="8">
    <source>
        <dbReference type="Google" id="ProtNLM"/>
    </source>
</evidence>
<accession>A0ABS1CLG6</accession>
<keyword evidence="3 5" id="KW-1133">Transmembrane helix</keyword>
<sequence length="202" mass="20590">MSEPDLPEPDAAPSDPAVARAVAAAAAAERLTRDIDAEVQREQAENLIKRHMLAAAALALVPVAVVDVAGLVTSQIAMARALARCYGVPFDAVRARAAVLSLLTGSAPALSVLALSSGAKLIPGIGTLAGSGSIGVAGAAITYAVGRVLVHHFAQGGTLPGLDAARLRGRFRRELRNGLRLAKRSVSGSRSAAPAEQRHAAD</sequence>
<comment type="caution">
    <text evidence="6">The sequence shown here is derived from an EMBL/GenBank/DDBJ whole genome shotgun (WGS) entry which is preliminary data.</text>
</comment>
<dbReference type="Proteomes" id="UP000748752">
    <property type="component" value="Unassembled WGS sequence"/>
</dbReference>
<dbReference type="EMBL" id="NRRV01000057">
    <property type="protein sequence ID" value="MBK1632762.1"/>
    <property type="molecule type" value="Genomic_DNA"/>
</dbReference>
<organism evidence="6 7">
    <name type="scientific">Thiohalocapsa halophila</name>
    <dbReference type="NCBI Taxonomy" id="69359"/>
    <lineage>
        <taxon>Bacteria</taxon>
        <taxon>Pseudomonadati</taxon>
        <taxon>Pseudomonadota</taxon>
        <taxon>Gammaproteobacteria</taxon>
        <taxon>Chromatiales</taxon>
        <taxon>Chromatiaceae</taxon>
        <taxon>Thiohalocapsa</taxon>
    </lineage>
</organism>
<dbReference type="InterPro" id="IPR021147">
    <property type="entry name" value="DUF697"/>
</dbReference>
<evidence type="ECO:0000313" key="7">
    <source>
        <dbReference type="Proteomes" id="UP000748752"/>
    </source>
</evidence>
<evidence type="ECO:0000256" key="1">
    <source>
        <dbReference type="ARBA" id="ARBA00004141"/>
    </source>
</evidence>
<dbReference type="Pfam" id="PF05128">
    <property type="entry name" value="DUF697"/>
    <property type="match status" value="1"/>
</dbReference>
<evidence type="ECO:0000256" key="3">
    <source>
        <dbReference type="ARBA" id="ARBA00022989"/>
    </source>
</evidence>
<evidence type="ECO:0000313" key="6">
    <source>
        <dbReference type="EMBL" id="MBK1632762.1"/>
    </source>
</evidence>
<keyword evidence="7" id="KW-1185">Reference proteome</keyword>
<name>A0ABS1CLG6_9GAMM</name>
<evidence type="ECO:0000256" key="2">
    <source>
        <dbReference type="ARBA" id="ARBA00022692"/>
    </source>
</evidence>
<keyword evidence="4 5" id="KW-0472">Membrane</keyword>
<proteinExistence type="predicted"/>
<dbReference type="RefSeq" id="WP_200240558.1">
    <property type="nucleotide sequence ID" value="NZ_NRRV01000057.1"/>
</dbReference>
<protein>
    <recommendedName>
        <fullName evidence="8">DUF697 domain-containing protein</fullName>
    </recommendedName>
</protein>
<feature type="transmembrane region" description="Helical" evidence="5">
    <location>
        <begin position="52"/>
        <end position="72"/>
    </location>
</feature>
<gene>
    <name evidence="6" type="ORF">CKO31_18825</name>
</gene>
<keyword evidence="2 5" id="KW-0812">Transmembrane</keyword>
<comment type="subcellular location">
    <subcellularLocation>
        <location evidence="1">Membrane</location>
        <topology evidence="1">Multi-pass membrane protein</topology>
    </subcellularLocation>
</comment>
<evidence type="ECO:0000256" key="4">
    <source>
        <dbReference type="ARBA" id="ARBA00023136"/>
    </source>
</evidence>
<feature type="transmembrane region" description="Helical" evidence="5">
    <location>
        <begin position="93"/>
        <end position="115"/>
    </location>
</feature>
<reference evidence="6 7" key="1">
    <citation type="journal article" date="2020" name="Microorganisms">
        <title>Osmotic Adaptation and Compatible Solute Biosynthesis of Phototrophic Bacteria as Revealed from Genome Analyses.</title>
        <authorList>
            <person name="Imhoff J.F."/>
            <person name="Rahn T."/>
            <person name="Kunzel S."/>
            <person name="Keller A."/>
            <person name="Neulinger S.C."/>
        </authorList>
    </citation>
    <scope>NUCLEOTIDE SEQUENCE [LARGE SCALE GENOMIC DNA]</scope>
    <source>
        <strain evidence="6 7">DSM 6210</strain>
    </source>
</reference>
<feature type="transmembrane region" description="Helical" evidence="5">
    <location>
        <begin position="121"/>
        <end position="145"/>
    </location>
</feature>
<evidence type="ECO:0000256" key="5">
    <source>
        <dbReference type="SAM" id="Phobius"/>
    </source>
</evidence>